<dbReference type="Proteomes" id="UP000037460">
    <property type="component" value="Unassembled WGS sequence"/>
</dbReference>
<accession>A0A0M0K002</accession>
<feature type="region of interest" description="Disordered" evidence="1">
    <location>
        <begin position="170"/>
        <end position="189"/>
    </location>
</feature>
<comment type="caution">
    <text evidence="2">The sequence shown here is derived from an EMBL/GenBank/DDBJ whole genome shotgun (WGS) entry which is preliminary data.</text>
</comment>
<name>A0A0M0K002_9EUKA</name>
<evidence type="ECO:0000313" key="3">
    <source>
        <dbReference type="Proteomes" id="UP000037460"/>
    </source>
</evidence>
<protein>
    <submittedName>
        <fullName evidence="2">Uncharacterized protein</fullName>
    </submittedName>
</protein>
<reference evidence="3" key="1">
    <citation type="journal article" date="2015" name="PLoS Genet.">
        <title>Genome Sequence and Transcriptome Analyses of Chrysochromulina tobin: Metabolic Tools for Enhanced Algal Fitness in the Prominent Order Prymnesiales (Haptophyceae).</title>
        <authorList>
            <person name="Hovde B.T."/>
            <person name="Deodato C.R."/>
            <person name="Hunsperger H.M."/>
            <person name="Ryken S.A."/>
            <person name="Yost W."/>
            <person name="Jha R.K."/>
            <person name="Patterson J."/>
            <person name="Monnat R.J. Jr."/>
            <person name="Barlow S.B."/>
            <person name="Starkenburg S.R."/>
            <person name="Cattolico R.A."/>
        </authorList>
    </citation>
    <scope>NUCLEOTIDE SEQUENCE</scope>
    <source>
        <strain evidence="3">CCMP291</strain>
    </source>
</reference>
<dbReference type="Gene3D" id="2.60.120.380">
    <property type="match status" value="1"/>
</dbReference>
<proteinExistence type="predicted"/>
<feature type="compositionally biased region" description="Basic and acidic residues" evidence="1">
    <location>
        <begin position="29"/>
        <end position="42"/>
    </location>
</feature>
<dbReference type="EMBL" id="JWZX01001823">
    <property type="protein sequence ID" value="KOO32226.1"/>
    <property type="molecule type" value="Genomic_DNA"/>
</dbReference>
<feature type="region of interest" description="Disordered" evidence="1">
    <location>
        <begin position="247"/>
        <end position="273"/>
    </location>
</feature>
<feature type="region of interest" description="Disordered" evidence="1">
    <location>
        <begin position="26"/>
        <end position="51"/>
    </location>
</feature>
<evidence type="ECO:0000313" key="2">
    <source>
        <dbReference type="EMBL" id="KOO32226.1"/>
    </source>
</evidence>
<dbReference type="AlphaFoldDB" id="A0A0M0K002"/>
<organism evidence="2 3">
    <name type="scientific">Chrysochromulina tobinii</name>
    <dbReference type="NCBI Taxonomy" id="1460289"/>
    <lineage>
        <taxon>Eukaryota</taxon>
        <taxon>Haptista</taxon>
        <taxon>Haptophyta</taxon>
        <taxon>Prymnesiophyceae</taxon>
        <taxon>Prymnesiales</taxon>
        <taxon>Chrysochromulinaceae</taxon>
        <taxon>Chrysochromulina</taxon>
    </lineage>
</organism>
<sequence length="489" mass="53801">MPQEIQLPSSITTAVYDGRKVEVVTYSDPDAKPPEHRWDASRKIPPPPPSREKIKRVLAEEAQRSQFQARRVGAYCKATFDSPRPMGLASGDLPYFELEWAANAPADVRLNLDYSTRMAVPASISAVRRERGERCAERMWLSPIGRPYETLGEVPLYPAHVRPGERPKPLNIRGENWRPPYESNGEDDIRSLAPGAPLEGMVPKDGMRYFACNAPKDHHVTVALEVMQGDPDLFVSAQIKRPNADRFTWRSNSSGDTDGITIEAGGAHPDPNAHPEGGLYYIGVFGEKQSDFKISVRYWKPQIYLPPSPRRKIGRGTQIIHKHLRRSASRLASLRSGAAAPGANLSGAVAALPLSAHHGADEQGRGGFSDGSENRAYNGYNGAPLLAAPHHSADLDPHDLDLEADGEFMAVPSYNIGIMVLYAHAAANLSAMIDVLWIDAVSRTVIERGRKEPMRGGLSAWDQGPINKFVLHGRALPHDRQELVCPRLP</sequence>
<keyword evidence="3" id="KW-1185">Reference proteome</keyword>
<evidence type="ECO:0000256" key="1">
    <source>
        <dbReference type="SAM" id="MobiDB-lite"/>
    </source>
</evidence>
<gene>
    <name evidence="2" type="ORF">Ctob_011107</name>
</gene>